<evidence type="ECO:0000256" key="3">
    <source>
        <dbReference type="ARBA" id="ARBA00022692"/>
    </source>
</evidence>
<keyword evidence="5 6" id="KW-0472">Membrane</keyword>
<keyword evidence="3 6" id="KW-0812">Transmembrane</keyword>
<dbReference type="PANTHER" id="PTHR43243">
    <property type="entry name" value="INNER MEMBRANE TRANSPORTER YGJI-RELATED"/>
    <property type="match status" value="1"/>
</dbReference>
<accession>A0A6A2YV88</accession>
<comment type="similarity">
    <text evidence="2">Belongs to the amino acid-polyamine-organocation (APC) superfamily. Cationic amino acid transporter (CAT) (TC 2.A.3.3) family.</text>
</comment>
<proteinExistence type="inferred from homology"/>
<evidence type="ECO:0000256" key="2">
    <source>
        <dbReference type="ARBA" id="ARBA00008572"/>
    </source>
</evidence>
<gene>
    <name evidence="8" type="ORF">F3Y22_tig00111213pilonHSYRG00471</name>
</gene>
<name>A0A6A2YV88_HIBSY</name>
<dbReference type="InterPro" id="IPR004841">
    <property type="entry name" value="AA-permease/SLC12A_dom"/>
</dbReference>
<keyword evidence="9" id="KW-1185">Reference proteome</keyword>
<feature type="domain" description="Amino acid permease/ SLC12A" evidence="7">
    <location>
        <begin position="62"/>
        <end position="120"/>
    </location>
</feature>
<dbReference type="AlphaFoldDB" id="A0A6A2YV88"/>
<protein>
    <recommendedName>
        <fullName evidence="7">Amino acid permease/ SLC12A domain-containing protein</fullName>
    </recommendedName>
</protein>
<comment type="caution">
    <text evidence="8">The sequence shown here is derived from an EMBL/GenBank/DDBJ whole genome shotgun (WGS) entry which is preliminary data.</text>
</comment>
<reference evidence="8" key="1">
    <citation type="submission" date="2019-09" db="EMBL/GenBank/DDBJ databases">
        <title>Draft genome information of white flower Hibiscus syriacus.</title>
        <authorList>
            <person name="Kim Y.-M."/>
        </authorList>
    </citation>
    <scope>NUCLEOTIDE SEQUENCE [LARGE SCALE GENOMIC DNA]</scope>
    <source>
        <strain evidence="8">YM2019G1</strain>
    </source>
</reference>
<evidence type="ECO:0000256" key="1">
    <source>
        <dbReference type="ARBA" id="ARBA00004141"/>
    </source>
</evidence>
<sequence length="130" mass="13783">MENHSSSFSTLQSYLHALPHTLHRFASRAPSVSYSNQDLCRLKARSGSDMQKSLLWFDLLDLGIGGMVGAGVFVTTSRASSLYADPSIVISYAIAGLCAILSAFCCTEFAVHLPVAGGASESPSASLPHF</sequence>
<dbReference type="Gene3D" id="1.20.1740.10">
    <property type="entry name" value="Amino acid/polyamine transporter I"/>
    <property type="match status" value="1"/>
</dbReference>
<dbReference type="Pfam" id="PF00324">
    <property type="entry name" value="AA_permease"/>
    <property type="match status" value="1"/>
</dbReference>
<feature type="transmembrane region" description="Helical" evidence="6">
    <location>
        <begin position="88"/>
        <end position="111"/>
    </location>
</feature>
<evidence type="ECO:0000313" key="9">
    <source>
        <dbReference type="Proteomes" id="UP000436088"/>
    </source>
</evidence>
<feature type="transmembrane region" description="Helical" evidence="6">
    <location>
        <begin position="54"/>
        <end position="76"/>
    </location>
</feature>
<dbReference type="EMBL" id="VEPZ02001271">
    <property type="protein sequence ID" value="KAE8683210.1"/>
    <property type="molecule type" value="Genomic_DNA"/>
</dbReference>
<dbReference type="GO" id="GO:0015171">
    <property type="term" value="F:amino acid transmembrane transporter activity"/>
    <property type="evidence" value="ECO:0007669"/>
    <property type="project" value="TreeGrafter"/>
</dbReference>
<dbReference type="GO" id="GO:0005886">
    <property type="term" value="C:plasma membrane"/>
    <property type="evidence" value="ECO:0007669"/>
    <property type="project" value="TreeGrafter"/>
</dbReference>
<evidence type="ECO:0000256" key="6">
    <source>
        <dbReference type="SAM" id="Phobius"/>
    </source>
</evidence>
<evidence type="ECO:0000259" key="7">
    <source>
        <dbReference type="Pfam" id="PF00324"/>
    </source>
</evidence>
<organism evidence="8 9">
    <name type="scientific">Hibiscus syriacus</name>
    <name type="common">Rose of Sharon</name>
    <dbReference type="NCBI Taxonomy" id="106335"/>
    <lineage>
        <taxon>Eukaryota</taxon>
        <taxon>Viridiplantae</taxon>
        <taxon>Streptophyta</taxon>
        <taxon>Embryophyta</taxon>
        <taxon>Tracheophyta</taxon>
        <taxon>Spermatophyta</taxon>
        <taxon>Magnoliopsida</taxon>
        <taxon>eudicotyledons</taxon>
        <taxon>Gunneridae</taxon>
        <taxon>Pentapetalae</taxon>
        <taxon>rosids</taxon>
        <taxon>malvids</taxon>
        <taxon>Malvales</taxon>
        <taxon>Malvaceae</taxon>
        <taxon>Malvoideae</taxon>
        <taxon>Hibiscus</taxon>
    </lineage>
</organism>
<evidence type="ECO:0000313" key="8">
    <source>
        <dbReference type="EMBL" id="KAE8683210.1"/>
    </source>
</evidence>
<evidence type="ECO:0000256" key="5">
    <source>
        <dbReference type="ARBA" id="ARBA00023136"/>
    </source>
</evidence>
<dbReference type="Proteomes" id="UP000436088">
    <property type="component" value="Unassembled WGS sequence"/>
</dbReference>
<comment type="subcellular location">
    <subcellularLocation>
        <location evidence="1">Membrane</location>
        <topology evidence="1">Multi-pass membrane protein</topology>
    </subcellularLocation>
</comment>
<keyword evidence="4 6" id="KW-1133">Transmembrane helix</keyword>
<dbReference type="PANTHER" id="PTHR43243:SF41">
    <property type="entry name" value="CATIONIC AMINO ACID TRANSPORTER 7, CHLOROPLASTIC"/>
    <property type="match status" value="1"/>
</dbReference>
<evidence type="ECO:0000256" key="4">
    <source>
        <dbReference type="ARBA" id="ARBA00022989"/>
    </source>
</evidence>